<accession>A0AC61R520</accession>
<sequence length="213" mass="23673">MVLIFDLDGTLTDSKEGITKCVQYALKHFGIEADCEDLLPFIGPPLIDSFMKFYGMDEGQAKIAVQKYRERFSTVGKYENKVYDGIPELLARLKHEGIQLAVGSSKPEVFVKDILDHFDLAKYFDVIVGSCLDGSMVDKEDIIWEVWRRIGGKEETIMIGDRIFDVEGAKKAGVPCVAVTYGFGSENELASADFQADSVNSLGEVLLEAREVL</sequence>
<dbReference type="EMBL" id="SRYG01000033">
    <property type="protein sequence ID" value="TGY64826.1"/>
    <property type="molecule type" value="Genomic_DNA"/>
</dbReference>
<comment type="caution">
    <text evidence="1">The sequence shown here is derived from an EMBL/GenBank/DDBJ whole genome shotgun (WGS) entry which is preliminary data.</text>
</comment>
<evidence type="ECO:0000313" key="2">
    <source>
        <dbReference type="Proteomes" id="UP000308836"/>
    </source>
</evidence>
<proteinExistence type="predicted"/>
<protein>
    <submittedName>
        <fullName evidence="1">HAD family hydrolase</fullName>
    </submittedName>
</protein>
<keyword evidence="1" id="KW-0378">Hydrolase</keyword>
<name>A0AC61R520_9FIRM</name>
<evidence type="ECO:0000313" key="1">
    <source>
        <dbReference type="EMBL" id="TGY64826.1"/>
    </source>
</evidence>
<organism evidence="1 2">
    <name type="scientific">Dubosiella muris</name>
    <dbReference type="NCBI Taxonomy" id="3038133"/>
    <lineage>
        <taxon>Bacteria</taxon>
        <taxon>Bacillati</taxon>
        <taxon>Bacillota</taxon>
        <taxon>Erysipelotrichia</taxon>
        <taxon>Erysipelotrichales</taxon>
        <taxon>Erysipelotrichaceae</taxon>
        <taxon>Dubosiella</taxon>
    </lineage>
</organism>
<keyword evidence="2" id="KW-1185">Reference proteome</keyword>
<reference evidence="1" key="1">
    <citation type="submission" date="2019-04" db="EMBL/GenBank/DDBJ databases">
        <title>Microbes associate with the intestines of laboratory mice.</title>
        <authorList>
            <person name="Navarre W."/>
            <person name="Wong E."/>
            <person name="Huang K."/>
            <person name="Tropini C."/>
            <person name="Ng K."/>
            <person name="Yu B."/>
        </authorList>
    </citation>
    <scope>NUCLEOTIDE SEQUENCE</scope>
    <source>
        <strain evidence="1">NM09_H32</strain>
    </source>
</reference>
<gene>
    <name evidence="1" type="ORF">E5336_11615</name>
</gene>
<dbReference type="Proteomes" id="UP000308836">
    <property type="component" value="Unassembled WGS sequence"/>
</dbReference>